<dbReference type="InterPro" id="IPR011755">
    <property type="entry name" value="CHP02269_MYXXA"/>
</dbReference>
<feature type="chain" id="PRO_5017181431" evidence="1">
    <location>
        <begin position="19"/>
        <end position="216"/>
    </location>
</feature>
<accession>A0A3A8QGV5</accession>
<name>A0A3A8QGV5_9BACT</name>
<dbReference type="NCBIfam" id="TIGR02269">
    <property type="entry name" value="TIGR02269 family lipoprotein"/>
    <property type="match status" value="1"/>
</dbReference>
<organism evidence="2 3">
    <name type="scientific">Corallococcus interemptor</name>
    <dbReference type="NCBI Taxonomy" id="2316720"/>
    <lineage>
        <taxon>Bacteria</taxon>
        <taxon>Pseudomonadati</taxon>
        <taxon>Myxococcota</taxon>
        <taxon>Myxococcia</taxon>
        <taxon>Myxococcales</taxon>
        <taxon>Cystobacterineae</taxon>
        <taxon>Myxococcaceae</taxon>
        <taxon>Corallococcus</taxon>
    </lineage>
</organism>
<keyword evidence="2" id="KW-0449">Lipoprotein</keyword>
<evidence type="ECO:0000313" key="2">
    <source>
        <dbReference type="EMBL" id="RKH66901.1"/>
    </source>
</evidence>
<gene>
    <name evidence="2" type="ORF">D7X96_20635</name>
</gene>
<dbReference type="AlphaFoldDB" id="A0A3A8QGV5"/>
<dbReference type="EMBL" id="RAWM01000056">
    <property type="protein sequence ID" value="RKH66901.1"/>
    <property type="molecule type" value="Genomic_DNA"/>
</dbReference>
<reference evidence="3" key="1">
    <citation type="submission" date="2018-09" db="EMBL/GenBank/DDBJ databases">
        <authorList>
            <person name="Livingstone P.G."/>
            <person name="Whitworth D.E."/>
        </authorList>
    </citation>
    <scope>NUCLEOTIDE SEQUENCE [LARGE SCALE GENOMIC DNA]</scope>
    <source>
        <strain evidence="3">AB047A</strain>
    </source>
</reference>
<dbReference type="RefSeq" id="WP_120549079.1">
    <property type="nucleotide sequence ID" value="NZ_RAWM01000056.1"/>
</dbReference>
<keyword evidence="1" id="KW-0732">Signal</keyword>
<dbReference type="Proteomes" id="UP000282656">
    <property type="component" value="Unassembled WGS sequence"/>
</dbReference>
<dbReference type="PROSITE" id="PS51257">
    <property type="entry name" value="PROKAR_LIPOPROTEIN"/>
    <property type="match status" value="1"/>
</dbReference>
<proteinExistence type="predicted"/>
<evidence type="ECO:0000313" key="3">
    <source>
        <dbReference type="Proteomes" id="UP000282656"/>
    </source>
</evidence>
<feature type="signal peptide" evidence="1">
    <location>
        <begin position="1"/>
        <end position="18"/>
    </location>
</feature>
<protein>
    <submittedName>
        <fullName evidence="2">TIGR02269 family lipoprotein</fullName>
    </submittedName>
</protein>
<sequence length="216" mass="23869">MRKFLSCGLWVLLLGACATPTALLTQWEEAEVECGEPAEDHCVALLCGDDACGFYRCEDVPGDVVLVRGLPPRPPPAVAAPAPGGGPQRNWGSAMNLPGGGEPIMVFPWYGTPRPVPPQRQLPAGRFEKHHIFPQAPELAAWFKEKGIDIHLYTLPIPRHIHQRIHNGGPRGGEWNQAWKDYKNAHPEAPPVEIFKHAGELIYRFQLLGGPIQKYN</sequence>
<evidence type="ECO:0000256" key="1">
    <source>
        <dbReference type="SAM" id="SignalP"/>
    </source>
</evidence>
<dbReference type="OrthoDB" id="5512084at2"/>
<dbReference type="Pfam" id="PF09533">
    <property type="entry name" value="DUF2380"/>
    <property type="match status" value="1"/>
</dbReference>
<keyword evidence="3" id="KW-1185">Reference proteome</keyword>
<comment type="caution">
    <text evidence="2">The sequence shown here is derived from an EMBL/GenBank/DDBJ whole genome shotgun (WGS) entry which is preliminary data.</text>
</comment>